<dbReference type="AlphaFoldDB" id="A0A7W4IP94"/>
<proteinExistence type="predicted"/>
<dbReference type="RefSeq" id="WP_182975571.1">
    <property type="nucleotide sequence ID" value="NZ_JABEQN010000036.1"/>
</dbReference>
<evidence type="ECO:0000313" key="1">
    <source>
        <dbReference type="EMBL" id="MBB2166570.1"/>
    </source>
</evidence>
<gene>
    <name evidence="2" type="ORF">HLH25_19030</name>
    <name evidence="1" type="ORF">HLH26_18985</name>
</gene>
<sequence>MVIHGVAYLTSASGKGIATYQSSSGAYVPIKLSDIDRDIADETQNLLGHSAGESDHHVAYQQFSEGQSPDQVRSAVAHSSGAQAALQDLYHDVLGRDIDASGLTTYETVKNYTPDQLQVAVNGFQATFSSAGNGLDSLMPKSQDHWLGLAATVAVMGTPPGEAVAAADLLAVGGEELLATALDVETHSVVESLAATTTGNAVSVASQSALEELSQFTPRQAGSDLDIGGGITVTQAPGDLNKAGALVFDFKGGNFNSVVEYFKNLTGCTGNFRQELLNSQNIPNCASIYKVYMNEGYFELKDITNSLGNWTVKLPKRLSNGVREIKFQF</sequence>
<dbReference type="Proteomes" id="UP000561077">
    <property type="component" value="Unassembled WGS sequence"/>
</dbReference>
<dbReference type="Proteomes" id="UP000540490">
    <property type="component" value="Unassembled WGS sequence"/>
</dbReference>
<name>A0A7W4IP94_9PROT</name>
<dbReference type="EMBL" id="JABEQN010000036">
    <property type="protein sequence ID" value="MBB2195682.1"/>
    <property type="molecule type" value="Genomic_DNA"/>
</dbReference>
<dbReference type="EMBL" id="JABEQO010000037">
    <property type="protein sequence ID" value="MBB2166570.1"/>
    <property type="molecule type" value="Genomic_DNA"/>
</dbReference>
<evidence type="ECO:0008006" key="5">
    <source>
        <dbReference type="Google" id="ProtNLM"/>
    </source>
</evidence>
<accession>A0A7W4IP94</accession>
<reference evidence="3 4" key="1">
    <citation type="submission" date="2020-04" db="EMBL/GenBank/DDBJ databases">
        <title>Description of novel Gluconacetobacter.</title>
        <authorList>
            <person name="Sombolestani A."/>
        </authorList>
    </citation>
    <scope>NUCLEOTIDE SEQUENCE [LARGE SCALE GENOMIC DNA]</scope>
    <source>
        <strain evidence="2 3">LMG 1728</strain>
        <strain evidence="1 4">LMG 1731</strain>
    </source>
</reference>
<evidence type="ECO:0000313" key="2">
    <source>
        <dbReference type="EMBL" id="MBB2195682.1"/>
    </source>
</evidence>
<protein>
    <recommendedName>
        <fullName evidence="5">DUF4214 domain-containing protein</fullName>
    </recommendedName>
</protein>
<organism evidence="1 4">
    <name type="scientific">Gluconacetobacter dulcium</name>
    <dbReference type="NCBI Taxonomy" id="2729096"/>
    <lineage>
        <taxon>Bacteria</taxon>
        <taxon>Pseudomonadati</taxon>
        <taxon>Pseudomonadota</taxon>
        <taxon>Alphaproteobacteria</taxon>
        <taxon>Acetobacterales</taxon>
        <taxon>Acetobacteraceae</taxon>
        <taxon>Gluconacetobacter</taxon>
    </lineage>
</organism>
<evidence type="ECO:0000313" key="4">
    <source>
        <dbReference type="Proteomes" id="UP000561077"/>
    </source>
</evidence>
<keyword evidence="3" id="KW-1185">Reference proteome</keyword>
<comment type="caution">
    <text evidence="1">The sequence shown here is derived from an EMBL/GenBank/DDBJ whole genome shotgun (WGS) entry which is preliminary data.</text>
</comment>
<evidence type="ECO:0000313" key="3">
    <source>
        <dbReference type="Proteomes" id="UP000540490"/>
    </source>
</evidence>